<dbReference type="Pfam" id="PF01527">
    <property type="entry name" value="HTH_Tnp_1"/>
    <property type="match status" value="1"/>
</dbReference>
<evidence type="ECO:0000313" key="2">
    <source>
        <dbReference type="Proteomes" id="UP000324252"/>
    </source>
</evidence>
<proteinExistence type="predicted"/>
<dbReference type="InterPro" id="IPR052546">
    <property type="entry name" value="Transposase_8_domain"/>
</dbReference>
<dbReference type="SUPFAM" id="SSF46689">
    <property type="entry name" value="Homeodomain-like"/>
    <property type="match status" value="1"/>
</dbReference>
<dbReference type="Proteomes" id="UP000324252">
    <property type="component" value="Unassembled WGS sequence"/>
</dbReference>
<dbReference type="InterPro" id="IPR009057">
    <property type="entry name" value="Homeodomain-like_sf"/>
</dbReference>
<dbReference type="Gene3D" id="1.10.10.60">
    <property type="entry name" value="Homeodomain-like"/>
    <property type="match status" value="1"/>
</dbReference>
<dbReference type="PANTHER" id="PTHR33609:SF1">
    <property type="entry name" value="TRANSPOSASE"/>
    <property type="match status" value="1"/>
</dbReference>
<accession>A0A1H0MG49</accession>
<sequence>MKRSRFSEEQIIGILTEHEAGATCADLCRKYGMSEGTFYNWKAKFGGMTVSDAKRLKALEDENARLKKLLAEQVLDAAAMKELLSKKW</sequence>
<reference evidence="1 2" key="1">
    <citation type="submission" date="2016-11" db="EMBL/GenBank/DDBJ databases">
        <authorList>
            <person name="Varghese N."/>
            <person name="Submissions S."/>
        </authorList>
    </citation>
    <scope>NUCLEOTIDE SEQUENCE [LARGE SCALE GENOMIC DNA]</scope>
    <source>
        <strain evidence="1 2">DSM 29620</strain>
    </source>
</reference>
<name>A0A1H0MG49_9RHOB</name>
<organism evidence="1 2">
    <name type="scientific">Lutimaribacter pacificus</name>
    <dbReference type="NCBI Taxonomy" id="391948"/>
    <lineage>
        <taxon>Bacteria</taxon>
        <taxon>Pseudomonadati</taxon>
        <taxon>Pseudomonadota</taxon>
        <taxon>Alphaproteobacteria</taxon>
        <taxon>Rhodobacterales</taxon>
        <taxon>Roseobacteraceae</taxon>
        <taxon>Lutimaribacter</taxon>
    </lineage>
</organism>
<dbReference type="AlphaFoldDB" id="A0A1H0MG49"/>
<dbReference type="PANTHER" id="PTHR33609">
    <property type="entry name" value="LOW CALCIUM RESPONSE LOCUS PROTEIN S"/>
    <property type="match status" value="1"/>
</dbReference>
<protein>
    <submittedName>
        <fullName evidence="1">Putative transposase</fullName>
    </submittedName>
</protein>
<dbReference type="GO" id="GO:0004803">
    <property type="term" value="F:transposase activity"/>
    <property type="evidence" value="ECO:0007669"/>
    <property type="project" value="InterPro"/>
</dbReference>
<evidence type="ECO:0000313" key="1">
    <source>
        <dbReference type="EMBL" id="SHK91354.1"/>
    </source>
</evidence>
<dbReference type="EMBL" id="FQZZ01000013">
    <property type="protein sequence ID" value="SHK91354.1"/>
    <property type="molecule type" value="Genomic_DNA"/>
</dbReference>
<gene>
    <name evidence="1" type="ORF">SAMN05444142_1132</name>
</gene>
<dbReference type="InterPro" id="IPR002514">
    <property type="entry name" value="Transposase_8"/>
</dbReference>
<keyword evidence="2" id="KW-1185">Reference proteome</keyword>
<dbReference type="GO" id="GO:0003677">
    <property type="term" value="F:DNA binding"/>
    <property type="evidence" value="ECO:0007669"/>
    <property type="project" value="InterPro"/>
</dbReference>
<dbReference type="GO" id="GO:0006313">
    <property type="term" value="P:DNA transposition"/>
    <property type="evidence" value="ECO:0007669"/>
    <property type="project" value="InterPro"/>
</dbReference>